<dbReference type="Gene3D" id="3.40.605.10">
    <property type="entry name" value="Aldehyde Dehydrogenase, Chain A, domain 1"/>
    <property type="match status" value="1"/>
</dbReference>
<evidence type="ECO:0000259" key="5">
    <source>
        <dbReference type="Pfam" id="PF00171"/>
    </source>
</evidence>
<protein>
    <recommendedName>
        <fullName evidence="1">methylmalonate-semialdehyde dehydrogenase (CoA acylating)</fullName>
        <ecNumber evidence="1">1.2.1.27</ecNumber>
    </recommendedName>
</protein>
<dbReference type="RefSeq" id="WP_189880159.1">
    <property type="nucleotide sequence ID" value="NZ_BMWA01000039.1"/>
</dbReference>
<dbReference type="NCBIfam" id="TIGR01722">
    <property type="entry name" value="MMSDH"/>
    <property type="match status" value="1"/>
</dbReference>
<name>A0ABW2EEB0_9ACTN</name>
<dbReference type="InterPro" id="IPR016162">
    <property type="entry name" value="Ald_DH_N"/>
</dbReference>
<dbReference type="Gene3D" id="3.40.309.10">
    <property type="entry name" value="Aldehyde Dehydrogenase, Chain A, domain 2"/>
    <property type="match status" value="1"/>
</dbReference>
<gene>
    <name evidence="6" type="primary">mmsA</name>
    <name evidence="6" type="ORF">ACFQMH_36340</name>
</gene>
<dbReference type="SUPFAM" id="SSF53720">
    <property type="entry name" value="ALDH-like"/>
    <property type="match status" value="1"/>
</dbReference>
<dbReference type="Proteomes" id="UP001596409">
    <property type="component" value="Unassembled WGS sequence"/>
</dbReference>
<organism evidence="6 7">
    <name type="scientific">Streptomyces viridiviolaceus</name>
    <dbReference type="NCBI Taxonomy" id="68282"/>
    <lineage>
        <taxon>Bacteria</taxon>
        <taxon>Bacillati</taxon>
        <taxon>Actinomycetota</taxon>
        <taxon>Actinomycetes</taxon>
        <taxon>Kitasatosporales</taxon>
        <taxon>Streptomycetaceae</taxon>
        <taxon>Streptomyces</taxon>
    </lineage>
</organism>
<dbReference type="InterPro" id="IPR016160">
    <property type="entry name" value="Ald_DH_CS_CYS"/>
</dbReference>
<dbReference type="PANTHER" id="PTHR43866">
    <property type="entry name" value="MALONATE-SEMIALDEHYDE DEHYDROGENASE"/>
    <property type="match status" value="1"/>
</dbReference>
<evidence type="ECO:0000256" key="4">
    <source>
        <dbReference type="SAM" id="MobiDB-lite"/>
    </source>
</evidence>
<evidence type="ECO:0000313" key="7">
    <source>
        <dbReference type="Proteomes" id="UP001596409"/>
    </source>
</evidence>
<evidence type="ECO:0000256" key="3">
    <source>
        <dbReference type="ARBA" id="ARBA00023027"/>
    </source>
</evidence>
<dbReference type="Pfam" id="PF00171">
    <property type="entry name" value="Aldedh"/>
    <property type="match status" value="1"/>
</dbReference>
<feature type="region of interest" description="Disordered" evidence="4">
    <location>
        <begin position="1"/>
        <end position="23"/>
    </location>
</feature>
<feature type="domain" description="Aldehyde dehydrogenase" evidence="5">
    <location>
        <begin position="16"/>
        <end position="482"/>
    </location>
</feature>
<reference evidence="7" key="1">
    <citation type="journal article" date="2019" name="Int. J. Syst. Evol. Microbiol.">
        <title>The Global Catalogue of Microorganisms (GCM) 10K type strain sequencing project: providing services to taxonomists for standard genome sequencing and annotation.</title>
        <authorList>
            <consortium name="The Broad Institute Genomics Platform"/>
            <consortium name="The Broad Institute Genome Sequencing Center for Infectious Disease"/>
            <person name="Wu L."/>
            <person name="Ma J."/>
        </authorList>
    </citation>
    <scope>NUCLEOTIDE SEQUENCE [LARGE SCALE GENOMIC DNA]</scope>
    <source>
        <strain evidence="7">JCM 4855</strain>
    </source>
</reference>
<keyword evidence="7" id="KW-1185">Reference proteome</keyword>
<dbReference type="GO" id="GO:0004491">
    <property type="term" value="F:methylmalonate-semialdehyde dehydrogenase (acylating, NAD) activity"/>
    <property type="evidence" value="ECO:0007669"/>
    <property type="project" value="UniProtKB-EC"/>
</dbReference>
<sequence>MPDTVKSPQHLINGEWQTGSGTDGIAVHDPSRGEQVAELTAAIPDEVDAAVAAASAAFGTWSEMSLQRRVQYLYRMRQQLADNAEDLARTITLDQGKTLDEARGEVLRAGEFIETAIAAPMLYHTKAGNIAGGIDAHQVREPLGVCVAITPFNFPVMNPSQFSAWALVTGNTLVVKPSEQDPLASTAVIRLLQQAGLPDGVLNLVHGRADVAQRLIDHPEVVAVSCITSSPVAKAVHERASALGKRVQANGGAKNPIVVAADADLDLAAEGIVASAFGMAGQRCLAGTRVVAVDEVYDQLVEKVAALSDKLVVGSGFDTGTTLGPVVSAAARQRLEDLVERALTAGATAVRDGRGAVPQGPSATADGYFFGPTVLTGLRHTDPVEQEETFGPVIAVHRTAFLEDAIAISNDTPFGNAATIYTRSGSTARAFTKRVRSGNIGVNSFPAPPANFPMGGLGDSFFGETHICGDAPLRFYTEDKLVVSRW</sequence>
<dbReference type="EMBL" id="JBHSYM010000086">
    <property type="protein sequence ID" value="MFC7017062.1"/>
    <property type="molecule type" value="Genomic_DNA"/>
</dbReference>
<dbReference type="InterPro" id="IPR016163">
    <property type="entry name" value="Ald_DH_C"/>
</dbReference>
<accession>A0ABW2EEB0</accession>
<dbReference type="EC" id="1.2.1.27" evidence="1"/>
<dbReference type="InterPro" id="IPR010061">
    <property type="entry name" value="MeMal-semiAld_DH"/>
</dbReference>
<dbReference type="InterPro" id="IPR016161">
    <property type="entry name" value="Ald_DH/histidinol_DH"/>
</dbReference>
<keyword evidence="2 6" id="KW-0560">Oxidoreductase</keyword>
<dbReference type="PANTHER" id="PTHR43866:SF4">
    <property type="entry name" value="MALONATE-SEMIALDEHYDE DEHYDROGENASE"/>
    <property type="match status" value="1"/>
</dbReference>
<keyword evidence="3" id="KW-0520">NAD</keyword>
<comment type="caution">
    <text evidence="6">The sequence shown here is derived from an EMBL/GenBank/DDBJ whole genome shotgun (WGS) entry which is preliminary data.</text>
</comment>
<proteinExistence type="predicted"/>
<evidence type="ECO:0000256" key="2">
    <source>
        <dbReference type="ARBA" id="ARBA00023002"/>
    </source>
</evidence>
<evidence type="ECO:0000256" key="1">
    <source>
        <dbReference type="ARBA" id="ARBA00013048"/>
    </source>
</evidence>
<dbReference type="PROSITE" id="PS00070">
    <property type="entry name" value="ALDEHYDE_DEHYDR_CYS"/>
    <property type="match status" value="1"/>
</dbReference>
<evidence type="ECO:0000313" key="6">
    <source>
        <dbReference type="EMBL" id="MFC7017062.1"/>
    </source>
</evidence>
<dbReference type="InterPro" id="IPR015590">
    <property type="entry name" value="Aldehyde_DH_dom"/>
</dbReference>